<dbReference type="AlphaFoldDB" id="A0A653RIU8"/>
<dbReference type="EMBL" id="CABWLH010000009">
    <property type="protein sequence ID" value="VXB55689.1"/>
    <property type="molecule type" value="Genomic_DNA"/>
</dbReference>
<reference evidence="1 2" key="1">
    <citation type="submission" date="2019-10" db="EMBL/GenBank/DDBJ databases">
        <authorList>
            <person name="Karimi E."/>
        </authorList>
    </citation>
    <scope>NUCLEOTIDE SEQUENCE [LARGE SCALE GENOMIC DNA]</scope>
    <source>
        <strain evidence="1">Bacillus sp. 348</strain>
    </source>
</reference>
<evidence type="ECO:0000313" key="1">
    <source>
        <dbReference type="EMBL" id="VXB55689.1"/>
    </source>
</evidence>
<protein>
    <submittedName>
        <fullName evidence="1">Uncharacterized protein</fullName>
    </submittedName>
</protein>
<organism evidence="1 2">
    <name type="scientific">Bacillus altitudinis</name>
    <dbReference type="NCBI Taxonomy" id="293387"/>
    <lineage>
        <taxon>Bacteria</taxon>
        <taxon>Bacillati</taxon>
        <taxon>Bacillota</taxon>
        <taxon>Bacilli</taxon>
        <taxon>Bacillales</taxon>
        <taxon>Bacillaceae</taxon>
        <taxon>Bacillus</taxon>
    </lineage>
</organism>
<gene>
    <name evidence="1" type="ORF">BACI348_40998</name>
</gene>
<accession>A0A653RIU8</accession>
<name>A0A653RIU8_BACAB</name>
<dbReference type="Proteomes" id="UP000433089">
    <property type="component" value="Unassembled WGS sequence"/>
</dbReference>
<evidence type="ECO:0000313" key="2">
    <source>
        <dbReference type="Proteomes" id="UP000433089"/>
    </source>
</evidence>
<sequence length="48" mass="5725">MMIRQPLTFLDGVYHMMVSLWVSFHENTIVQQTILNEHCSLRTMFVII</sequence>
<proteinExistence type="predicted"/>